<name>A0A1I6H996_9EURY</name>
<gene>
    <name evidence="1" type="ORF">SAMN04488124_1949</name>
</gene>
<sequence>MTRYLTTRRPPHAVATAVAAALDEWAIGFVGAGVSGDETSPLCVRSALGA</sequence>
<evidence type="ECO:0000313" key="2">
    <source>
        <dbReference type="Proteomes" id="UP000243250"/>
    </source>
</evidence>
<proteinExistence type="predicted"/>
<dbReference type="Proteomes" id="UP000243250">
    <property type="component" value="Unassembled WGS sequence"/>
</dbReference>
<keyword evidence="2" id="KW-1185">Reference proteome</keyword>
<dbReference type="STRING" id="555875.SAMN04488124_1949"/>
<dbReference type="AlphaFoldDB" id="A0A1I6H996"/>
<protein>
    <submittedName>
        <fullName evidence="1">Uncharacterized protein</fullName>
    </submittedName>
</protein>
<evidence type="ECO:0000313" key="1">
    <source>
        <dbReference type="EMBL" id="SFR51083.1"/>
    </source>
</evidence>
<organism evidence="1 2">
    <name type="scientific">Halogeometricum limi</name>
    <dbReference type="NCBI Taxonomy" id="555875"/>
    <lineage>
        <taxon>Archaea</taxon>
        <taxon>Methanobacteriati</taxon>
        <taxon>Methanobacteriota</taxon>
        <taxon>Stenosarchaea group</taxon>
        <taxon>Halobacteria</taxon>
        <taxon>Halobacteriales</taxon>
        <taxon>Haloferacaceae</taxon>
        <taxon>Halogeometricum</taxon>
    </lineage>
</organism>
<dbReference type="RefSeq" id="WP_175501471.1">
    <property type="nucleotide sequence ID" value="NZ_FOYS01000003.1"/>
</dbReference>
<dbReference type="EMBL" id="FOYS01000003">
    <property type="protein sequence ID" value="SFR51083.1"/>
    <property type="molecule type" value="Genomic_DNA"/>
</dbReference>
<reference evidence="2" key="1">
    <citation type="submission" date="2016-10" db="EMBL/GenBank/DDBJ databases">
        <authorList>
            <person name="Varghese N."/>
            <person name="Submissions S."/>
        </authorList>
    </citation>
    <scope>NUCLEOTIDE SEQUENCE [LARGE SCALE GENOMIC DNA]</scope>
    <source>
        <strain evidence="2">CGMCC 1.8711</strain>
    </source>
</reference>
<accession>A0A1I6H996</accession>